<evidence type="ECO:0000256" key="5">
    <source>
        <dbReference type="ARBA" id="ARBA00022481"/>
    </source>
</evidence>
<dbReference type="InterPro" id="IPR045128">
    <property type="entry name" value="PI31-like"/>
</dbReference>
<proteinExistence type="inferred from homology"/>
<evidence type="ECO:0000256" key="10">
    <source>
        <dbReference type="ARBA" id="ARBA00022990"/>
    </source>
</evidence>
<comment type="similarity">
    <text evidence="3">Belongs to the proteasome inhibitor PI31 family.</text>
</comment>
<dbReference type="EMBL" id="JAATIS010009265">
    <property type="protein sequence ID" value="KAG2455645.1"/>
    <property type="molecule type" value="Genomic_DNA"/>
</dbReference>
<dbReference type="AlphaFoldDB" id="A0A8X7WTB6"/>
<sequence>MAGLEVLYNYVINDIATPQDALVCFVHWELVKAGYKCLGNGEKPGIKDKRSELLPVNWNKGKNTYTLRYQSHKCKNILLMRAIMEEDRLINLAALRQKEVPDLTLELLEFVNPNHLHNFNKVYKNIEELRKIIKSAIIFTSFKKAEQDEIEEENINPERIKSAIMSYFSKDLLVPAVSPESLTTVGKLDASFEGPNSS</sequence>
<dbReference type="Proteomes" id="UP000886611">
    <property type="component" value="Unassembled WGS sequence"/>
</dbReference>
<evidence type="ECO:0000256" key="9">
    <source>
        <dbReference type="ARBA" id="ARBA00022942"/>
    </source>
</evidence>
<keyword evidence="6" id="KW-0963">Cytoplasm</keyword>
<dbReference type="GO" id="GO:0005783">
    <property type="term" value="C:endoplasmic reticulum"/>
    <property type="evidence" value="ECO:0007669"/>
    <property type="project" value="UniProtKB-SubCell"/>
</dbReference>
<dbReference type="InterPro" id="IPR021625">
    <property type="entry name" value="PI31_Prot_N"/>
</dbReference>
<protein>
    <recommendedName>
        <fullName evidence="4">Proteasome inhibitor PI31 subunit</fullName>
    </recommendedName>
</protein>
<comment type="subcellular location">
    <subcellularLocation>
        <location evidence="2">Cytoplasm</location>
    </subcellularLocation>
    <subcellularLocation>
        <location evidence="1">Endoplasmic reticulum</location>
    </subcellularLocation>
</comment>
<keyword evidence="13" id="KW-1185">Reference proteome</keyword>
<dbReference type="PANTHER" id="PTHR13266">
    <property type="entry name" value="PROTEASOME INHIBITOR"/>
    <property type="match status" value="1"/>
</dbReference>
<feature type="non-terminal residue" evidence="12">
    <location>
        <position position="198"/>
    </location>
</feature>
<dbReference type="Pfam" id="PF11566">
    <property type="entry name" value="PI31_Prot_N"/>
    <property type="match status" value="1"/>
</dbReference>
<keyword evidence="10" id="KW-0007">Acetylation</keyword>
<evidence type="ECO:0000256" key="4">
    <source>
        <dbReference type="ARBA" id="ARBA00015575"/>
    </source>
</evidence>
<evidence type="ECO:0000256" key="2">
    <source>
        <dbReference type="ARBA" id="ARBA00004496"/>
    </source>
</evidence>
<evidence type="ECO:0000256" key="7">
    <source>
        <dbReference type="ARBA" id="ARBA00022553"/>
    </source>
</evidence>
<evidence type="ECO:0000256" key="1">
    <source>
        <dbReference type="ARBA" id="ARBA00004240"/>
    </source>
</evidence>
<keyword evidence="5" id="KW-0488">Methylation</keyword>
<dbReference type="GO" id="GO:0004866">
    <property type="term" value="F:endopeptidase inhibitor activity"/>
    <property type="evidence" value="ECO:0007669"/>
    <property type="project" value="InterPro"/>
</dbReference>
<organism evidence="12 13">
    <name type="scientific">Polypterus senegalus</name>
    <name type="common">Senegal bichir</name>
    <dbReference type="NCBI Taxonomy" id="55291"/>
    <lineage>
        <taxon>Eukaryota</taxon>
        <taxon>Metazoa</taxon>
        <taxon>Chordata</taxon>
        <taxon>Craniata</taxon>
        <taxon>Vertebrata</taxon>
        <taxon>Euteleostomi</taxon>
        <taxon>Actinopterygii</taxon>
        <taxon>Polypteriformes</taxon>
        <taxon>Polypteridae</taxon>
        <taxon>Polypterus</taxon>
    </lineage>
</organism>
<comment type="caution">
    <text evidence="12">The sequence shown here is derived from an EMBL/GenBank/DDBJ whole genome shotgun (WGS) entry which is preliminary data.</text>
</comment>
<keyword evidence="9" id="KW-0647">Proteasome</keyword>
<dbReference type="PANTHER" id="PTHR13266:SF1">
    <property type="entry name" value="PROTEASOME INHIBITOR PI31 SUBUNIT"/>
    <property type="match status" value="1"/>
</dbReference>
<reference evidence="12 13" key="1">
    <citation type="journal article" date="2021" name="Cell">
        <title>Tracing the genetic footprints of vertebrate landing in non-teleost ray-finned fishes.</title>
        <authorList>
            <person name="Bi X."/>
            <person name="Wang K."/>
            <person name="Yang L."/>
            <person name="Pan H."/>
            <person name="Jiang H."/>
            <person name="Wei Q."/>
            <person name="Fang M."/>
            <person name="Yu H."/>
            <person name="Zhu C."/>
            <person name="Cai Y."/>
            <person name="He Y."/>
            <person name="Gan X."/>
            <person name="Zeng H."/>
            <person name="Yu D."/>
            <person name="Zhu Y."/>
            <person name="Jiang H."/>
            <person name="Qiu Q."/>
            <person name="Yang H."/>
            <person name="Zhang Y.E."/>
            <person name="Wang W."/>
            <person name="Zhu M."/>
            <person name="He S."/>
            <person name="Zhang G."/>
        </authorList>
    </citation>
    <scope>NUCLEOTIDE SEQUENCE [LARGE SCALE GENOMIC DNA]</scope>
    <source>
        <strain evidence="12">Bchr_013</strain>
    </source>
</reference>
<name>A0A8X7WTB6_POLSE</name>
<keyword evidence="7" id="KW-0597">Phosphoprotein</keyword>
<evidence type="ECO:0000256" key="8">
    <source>
        <dbReference type="ARBA" id="ARBA00022824"/>
    </source>
</evidence>
<evidence type="ECO:0000256" key="3">
    <source>
        <dbReference type="ARBA" id="ARBA00006405"/>
    </source>
</evidence>
<accession>A0A8X7WTB6</accession>
<dbReference type="GO" id="GO:0070628">
    <property type="term" value="F:proteasome binding"/>
    <property type="evidence" value="ECO:0007669"/>
    <property type="project" value="InterPro"/>
</dbReference>
<dbReference type="GO" id="GO:0043161">
    <property type="term" value="P:proteasome-mediated ubiquitin-dependent protein catabolic process"/>
    <property type="evidence" value="ECO:0007669"/>
    <property type="project" value="InterPro"/>
</dbReference>
<gene>
    <name evidence="12" type="primary">Psmf1_0</name>
    <name evidence="12" type="ORF">GTO96_0007401</name>
</gene>
<evidence type="ECO:0000313" key="12">
    <source>
        <dbReference type="EMBL" id="KAG2455645.1"/>
    </source>
</evidence>
<comment type="function">
    <text evidence="11">Plays an important role in control of proteasome function. Inhibits the hydrolysis of protein and peptide substrates by the 20S proteasome. Also inhibits the activation of the proteasome by the proteasome regulatory proteins PA700 and PA28.</text>
</comment>
<keyword evidence="8" id="KW-0256">Endoplasmic reticulum</keyword>
<dbReference type="FunFam" id="3.40.1000.30:FF:000002">
    <property type="entry name" value="Proteasome inhibitor PI31 subunit"/>
    <property type="match status" value="1"/>
</dbReference>
<dbReference type="Gene3D" id="3.40.1000.30">
    <property type="match status" value="1"/>
</dbReference>
<feature type="non-terminal residue" evidence="12">
    <location>
        <position position="1"/>
    </location>
</feature>
<evidence type="ECO:0000313" key="13">
    <source>
        <dbReference type="Proteomes" id="UP000886611"/>
    </source>
</evidence>
<evidence type="ECO:0000256" key="6">
    <source>
        <dbReference type="ARBA" id="ARBA00022490"/>
    </source>
</evidence>
<evidence type="ECO:0000256" key="11">
    <source>
        <dbReference type="ARBA" id="ARBA00024805"/>
    </source>
</evidence>
<dbReference type="GO" id="GO:0000502">
    <property type="term" value="C:proteasome complex"/>
    <property type="evidence" value="ECO:0007669"/>
    <property type="project" value="UniProtKB-KW"/>
</dbReference>